<dbReference type="InterPro" id="IPR029063">
    <property type="entry name" value="SAM-dependent_MTases_sf"/>
</dbReference>
<dbReference type="AlphaFoldDB" id="A0AAX2SUW8"/>
<dbReference type="RefSeq" id="WP_122481229.1">
    <property type="nucleotide sequence ID" value="NZ_JAJGUJ010000084.1"/>
</dbReference>
<evidence type="ECO:0000313" key="2">
    <source>
        <dbReference type="Proteomes" id="UP000297521"/>
    </source>
</evidence>
<reference evidence="1" key="1">
    <citation type="journal article" date="2019" name="Cell Metab.">
        <title>Nutrient sensing in CD11c cells alters the gut microbiome to regulate food intake and body mass.</title>
        <authorList>
            <person name="Chagwedera N.D."/>
            <person name="Ang Q.Y."/>
            <person name="Bisanz J.E."/>
            <person name="Leong Y.A."/>
            <person name="Ganeshan K."/>
            <person name="Cai J."/>
            <person name="Patterson A.D."/>
            <person name="Turnbaugh P.J."/>
            <person name="Chawla A."/>
        </authorList>
    </citation>
    <scope>NUCLEOTIDE SEQUENCE</scope>
    <source>
        <strain evidence="1">I8-5</strain>
    </source>
</reference>
<organism evidence="1 2">
    <name type="scientific">Limosilactobacillus reuteri</name>
    <name type="common">Lactobacillus reuteri</name>
    <dbReference type="NCBI Taxonomy" id="1598"/>
    <lineage>
        <taxon>Bacteria</taxon>
        <taxon>Bacillati</taxon>
        <taxon>Bacillota</taxon>
        <taxon>Bacilli</taxon>
        <taxon>Lactobacillales</taxon>
        <taxon>Lactobacillaceae</taxon>
        <taxon>Limosilactobacillus</taxon>
    </lineage>
</organism>
<dbReference type="Proteomes" id="UP000297521">
    <property type="component" value="Unassembled WGS sequence"/>
</dbReference>
<dbReference type="Gene3D" id="3.40.50.150">
    <property type="entry name" value="Vaccinia Virus protein VP39"/>
    <property type="match status" value="1"/>
</dbReference>
<dbReference type="GeneID" id="77190990"/>
<dbReference type="EMBL" id="SRKR01000002">
    <property type="protein sequence ID" value="TGB12448.1"/>
    <property type="molecule type" value="Genomic_DNA"/>
</dbReference>
<comment type="caution">
    <text evidence="1">The sequence shown here is derived from an EMBL/GenBank/DDBJ whole genome shotgun (WGS) entry which is preliminary data.</text>
</comment>
<sequence length="899" mass="105397">MRSRVGNFYQQEKKANNKNRYKSKYEDSAVNWRPYPKVRQKEFLNTLMDKTKVKGVKQENIVEGQWYNVLNYCFAEPNKQYSTRMAKLLETDGMMFVRDITVALSLLTEFKDDIDMSKRSKQERVLAQVIYYLKNIEQHIKTGNRLKLVMPNVVLAADANQVFVINARILYPYLNLKIDWTRNPRAAYDTGEPIELFNKLERDSNINPYIYDLRSKDFDLNDVLGLVADLASTENAKNLKRISVNQANIRGAYDEFLRLVTQKKTKVASNQELVGIFIRALTDHDHFMIRNNYVMVLNESNNTYKKYRINGRNWYAFFSRFDTNYSVNEIKNITAVGDVLLEETNRRFSGEYWTPTIWTNQAITLLDKHLGNNWKEKYYVWDNAAGSKNLTRDYKFSHLFSSTLFENELQIGKNYNVNNVTFQYDFLNDDPLLSPQNIDQSKLNKYAPELVDAIKNNKPIIFFTNPPYGTSGNTSGKKSKTNIAKTEINKQMHIDKMGNASENLYCQFFYRAVKLKEQFNLTNVVIAYFSNSQYLTASNYFKFLRNKIFSNFNYVDGFLFNAGEFSDTATSWGISFTLLKSKEKDDNIPDQFKLQVKESSPKGIMSVGNHTIYSIANEESLSEWVKEVDIHKGTIDWKNKSPLVTGGFTASKAKPTIFYPQNALGYAWFKGNNVEYAHKETGLFSTNFSKQRGVAITKENFERVMVNFAIRRATQHSWINNKDSYHRPNEKFLENRKIITDMVIYSIFNDKNLATSLNDLVYKAKSYDIKNEMFWLSRKEVGKLAEKNHYADMGFSIENDKERFVYCWLQKNKRKITVEGRYVLEYANCIVNDTFNQRKLLDEDYPELGLMHWDAGWEQVRRLMRNGRKSIYIKDFQTAYSKLEEKINHYIYKYRFLIC</sequence>
<dbReference type="SUPFAM" id="SSF53335">
    <property type="entry name" value="S-adenosyl-L-methionine-dependent methyltransferases"/>
    <property type="match status" value="1"/>
</dbReference>
<name>A0AAX2SUW8_LIMRT</name>
<evidence type="ECO:0000313" key="1">
    <source>
        <dbReference type="EMBL" id="TGB12448.1"/>
    </source>
</evidence>
<protein>
    <recommendedName>
        <fullName evidence="3">Site-specific DNA-methyltransferase (adenine-specific)</fullName>
    </recommendedName>
</protein>
<reference evidence="1" key="2">
    <citation type="submission" date="2019-04" db="EMBL/GenBank/DDBJ databases">
        <authorList>
            <person name="Bisanz J.E."/>
            <person name="Chagwedera N.D."/>
            <person name="Chawla A."/>
            <person name="Turnbaugh P.J."/>
        </authorList>
    </citation>
    <scope>NUCLEOTIDE SEQUENCE</scope>
    <source>
        <strain evidence="1">I8-5</strain>
    </source>
</reference>
<evidence type="ECO:0008006" key="3">
    <source>
        <dbReference type="Google" id="ProtNLM"/>
    </source>
</evidence>
<gene>
    <name evidence="1" type="ORF">E5F87_01165</name>
</gene>
<accession>A0AAX2SUW8</accession>
<proteinExistence type="predicted"/>